<evidence type="ECO:0000313" key="2">
    <source>
        <dbReference type="EMBL" id="PWN61010.1"/>
    </source>
</evidence>
<dbReference type="SUPFAM" id="SSF56601">
    <property type="entry name" value="beta-lactamase/transpeptidase-like"/>
    <property type="match status" value="1"/>
</dbReference>
<gene>
    <name evidence="2" type="ORF">C1634_013175</name>
</gene>
<dbReference type="PANTHER" id="PTHR43283">
    <property type="entry name" value="BETA-LACTAMASE-RELATED"/>
    <property type="match status" value="1"/>
</dbReference>
<dbReference type="InterPro" id="IPR050789">
    <property type="entry name" value="Diverse_Enzym_Activities"/>
</dbReference>
<comment type="caution">
    <text evidence="2">The sequence shown here is derived from an EMBL/GenBank/DDBJ whole genome shotgun (WGS) entry which is preliminary data.</text>
</comment>
<keyword evidence="2" id="KW-0378">Hydrolase</keyword>
<accession>A0A316WR23</accession>
<sequence length="330" mass="37670">MKKNIILFTLLSFVFGFSQDIIFSKEKLEQLNQFNLENKSRAFIIFQNGKIINEKYFGTKIIDKQSFDADSNWYWASAGKSLTAVLIGIAQQENLLNINDLVSKYLGKWTGMDKSAEDKITIRNLLTMTSGLDYSQDQVCEYGNCFVFKNPAGSFWYYDTSAYSQLAKVIEKASHKSMDEYTSEKLSGSGISGKWIPYENGLVFSSTAKSFLQFGKLVLNKGKLNEKIYYKNDSYFQQMTNTSQDLNPSYGYLWWLNGKGETRVPGFEKSFNQSLVPGAPKDMFCALGKNGQILDIVPGKNLIIVRMGENPNVYSNMIKFHRELWEKILQ</sequence>
<dbReference type="RefSeq" id="WP_109738555.1">
    <property type="nucleotide sequence ID" value="NZ_PPEG02000005.1"/>
</dbReference>
<proteinExistence type="predicted"/>
<dbReference type="InterPro" id="IPR001466">
    <property type="entry name" value="Beta-lactam-related"/>
</dbReference>
<dbReference type="EMBL" id="PPEG02000005">
    <property type="protein sequence ID" value="PWN61010.1"/>
    <property type="molecule type" value="Genomic_DNA"/>
</dbReference>
<organism evidence="2 3">
    <name type="scientific">Chryseobacterium viscerum</name>
    <dbReference type="NCBI Taxonomy" id="1037377"/>
    <lineage>
        <taxon>Bacteria</taxon>
        <taxon>Pseudomonadati</taxon>
        <taxon>Bacteroidota</taxon>
        <taxon>Flavobacteriia</taxon>
        <taxon>Flavobacteriales</taxon>
        <taxon>Weeksellaceae</taxon>
        <taxon>Chryseobacterium group</taxon>
        <taxon>Chryseobacterium</taxon>
    </lineage>
</organism>
<evidence type="ECO:0000259" key="1">
    <source>
        <dbReference type="Pfam" id="PF00144"/>
    </source>
</evidence>
<dbReference type="GO" id="GO:0016787">
    <property type="term" value="F:hydrolase activity"/>
    <property type="evidence" value="ECO:0007669"/>
    <property type="project" value="UniProtKB-KW"/>
</dbReference>
<dbReference type="Gene3D" id="3.40.710.10">
    <property type="entry name" value="DD-peptidase/beta-lactamase superfamily"/>
    <property type="match status" value="1"/>
</dbReference>
<name>A0A316WR23_9FLAO</name>
<protein>
    <submittedName>
        <fullName evidence="2">Serine hydrolase</fullName>
    </submittedName>
</protein>
<evidence type="ECO:0000313" key="3">
    <source>
        <dbReference type="Proteomes" id="UP000236413"/>
    </source>
</evidence>
<dbReference type="Pfam" id="PF00144">
    <property type="entry name" value="Beta-lactamase"/>
    <property type="match status" value="1"/>
</dbReference>
<dbReference type="Proteomes" id="UP000236413">
    <property type="component" value="Unassembled WGS sequence"/>
</dbReference>
<reference evidence="2 3" key="1">
    <citation type="submission" date="2018-04" db="EMBL/GenBank/DDBJ databases">
        <title>Chryseobacterium oncorhynchi 701B-08T from rainbow trout, and Chryseobacterium viscerum 687B-08T from diseased fish.</title>
        <authorList>
            <person name="Jeong J.-J."/>
            <person name="Lee Y.J."/>
            <person name="Pathiraja D."/>
            <person name="Park B."/>
            <person name="Choi I.-G."/>
            <person name="Kim K.D."/>
        </authorList>
    </citation>
    <scope>NUCLEOTIDE SEQUENCE [LARGE SCALE GENOMIC DNA]</scope>
    <source>
        <strain evidence="2 3">687B-08</strain>
    </source>
</reference>
<dbReference type="InterPro" id="IPR012338">
    <property type="entry name" value="Beta-lactam/transpept-like"/>
</dbReference>
<dbReference type="AlphaFoldDB" id="A0A316WR23"/>
<dbReference type="PANTHER" id="PTHR43283:SF7">
    <property type="entry name" value="BETA-LACTAMASE-RELATED DOMAIN-CONTAINING PROTEIN"/>
    <property type="match status" value="1"/>
</dbReference>
<feature type="domain" description="Beta-lactamase-related" evidence="1">
    <location>
        <begin position="42"/>
        <end position="306"/>
    </location>
</feature>